<keyword evidence="4 10" id="KW-0336">GPI-anchor</keyword>
<evidence type="ECO:0000256" key="5">
    <source>
        <dbReference type="ARBA" id="ARBA00022729"/>
    </source>
</evidence>
<dbReference type="EC" id="2.4.1.-" evidence="10"/>
<dbReference type="OrthoDB" id="421038at2759"/>
<dbReference type="Pfam" id="PF07983">
    <property type="entry name" value="X8"/>
    <property type="match status" value="1"/>
</dbReference>
<keyword evidence="8" id="KW-0325">Glycoprotein</keyword>
<dbReference type="GO" id="GO:0031505">
    <property type="term" value="P:fungal-type cell wall organization"/>
    <property type="evidence" value="ECO:0007669"/>
    <property type="project" value="TreeGrafter"/>
</dbReference>
<proteinExistence type="inferred from homology"/>
<evidence type="ECO:0000256" key="9">
    <source>
        <dbReference type="ARBA" id="ARBA00023288"/>
    </source>
</evidence>
<keyword evidence="14" id="KW-1185">Reference proteome</keyword>
<dbReference type="GO" id="GO:0042124">
    <property type="term" value="F:1,3-beta-glucanosyltransferase activity"/>
    <property type="evidence" value="ECO:0007669"/>
    <property type="project" value="TreeGrafter"/>
</dbReference>
<dbReference type="Gene3D" id="1.20.58.1040">
    <property type="match status" value="1"/>
</dbReference>
<comment type="similarity">
    <text evidence="3 10">Belongs to the glycosyl hydrolase 72 family.</text>
</comment>
<dbReference type="SMART" id="SM00768">
    <property type="entry name" value="X8"/>
    <property type="match status" value="1"/>
</dbReference>
<comment type="function">
    <text evidence="10">Splits internally a 1,3-beta-glucan molecule and transfers the newly generated reducing end (the donor) to the non-reducing end of another 1,3-beta-glucan molecule (the acceptor) forming a 1,3-beta linkage, resulting in the elongation of 1,3-beta-glucan chains in the cell wall.</text>
</comment>
<dbReference type="Pfam" id="PF03198">
    <property type="entry name" value="Glyco_hydro_72"/>
    <property type="match status" value="1"/>
</dbReference>
<evidence type="ECO:0000256" key="2">
    <source>
        <dbReference type="ARBA" id="ARBA00004589"/>
    </source>
</evidence>
<dbReference type="GO" id="GO:0071970">
    <property type="term" value="P:fungal-type cell wall (1-&gt;3)-beta-D-glucan biosynthetic process"/>
    <property type="evidence" value="ECO:0007669"/>
    <property type="project" value="TreeGrafter"/>
</dbReference>
<dbReference type="InterPro" id="IPR004886">
    <property type="entry name" value="Glucanosyltransferase"/>
</dbReference>
<dbReference type="AlphaFoldDB" id="A0A4P9Z3P7"/>
<evidence type="ECO:0000256" key="6">
    <source>
        <dbReference type="ARBA" id="ARBA00023136"/>
    </source>
</evidence>
<reference evidence="14" key="1">
    <citation type="journal article" date="2018" name="Nat. Microbiol.">
        <title>Leveraging single-cell genomics to expand the fungal tree of life.</title>
        <authorList>
            <person name="Ahrendt S.R."/>
            <person name="Quandt C.A."/>
            <person name="Ciobanu D."/>
            <person name="Clum A."/>
            <person name="Salamov A."/>
            <person name="Andreopoulos B."/>
            <person name="Cheng J.F."/>
            <person name="Woyke T."/>
            <person name="Pelin A."/>
            <person name="Henrissat B."/>
            <person name="Reynolds N.K."/>
            <person name="Benny G.L."/>
            <person name="Smith M.E."/>
            <person name="James T.Y."/>
            <person name="Grigoriev I.V."/>
        </authorList>
    </citation>
    <scope>NUCLEOTIDE SEQUENCE [LARGE SCALE GENOMIC DNA]</scope>
    <source>
        <strain evidence="14">Benny S71-1</strain>
    </source>
</reference>
<keyword evidence="9 10" id="KW-0449">Lipoprotein</keyword>
<dbReference type="Proteomes" id="UP000278143">
    <property type="component" value="Unassembled WGS sequence"/>
</dbReference>
<dbReference type="InterPro" id="IPR012946">
    <property type="entry name" value="X8"/>
</dbReference>
<evidence type="ECO:0000256" key="8">
    <source>
        <dbReference type="ARBA" id="ARBA00023180"/>
    </source>
</evidence>
<evidence type="ECO:0000256" key="4">
    <source>
        <dbReference type="ARBA" id="ARBA00022622"/>
    </source>
</evidence>
<gene>
    <name evidence="13" type="ORF">SYNPS1DRAFT_22026</name>
</gene>
<keyword evidence="11" id="KW-0812">Transmembrane</keyword>
<dbReference type="GO" id="GO:0005886">
    <property type="term" value="C:plasma membrane"/>
    <property type="evidence" value="ECO:0007669"/>
    <property type="project" value="UniProtKB-SubCell"/>
</dbReference>
<dbReference type="Gene3D" id="3.20.20.80">
    <property type="entry name" value="Glycosidases"/>
    <property type="match status" value="1"/>
</dbReference>
<keyword evidence="7" id="KW-1015">Disulfide bond</keyword>
<dbReference type="InterPro" id="IPR017853">
    <property type="entry name" value="GH"/>
</dbReference>
<protein>
    <recommendedName>
        <fullName evidence="10">1,3-beta-glucanosyltransferase</fullName>
        <ecNumber evidence="10">2.4.1.-</ecNumber>
    </recommendedName>
</protein>
<dbReference type="GO" id="GO:0098552">
    <property type="term" value="C:side of membrane"/>
    <property type="evidence" value="ECO:0007669"/>
    <property type="project" value="UniProtKB-KW"/>
</dbReference>
<feature type="domain" description="X8" evidence="12">
    <location>
        <begin position="409"/>
        <end position="493"/>
    </location>
</feature>
<name>A0A4P9Z3P7_9FUNG</name>
<evidence type="ECO:0000313" key="13">
    <source>
        <dbReference type="EMBL" id="RKP26150.1"/>
    </source>
</evidence>
<evidence type="ECO:0000256" key="11">
    <source>
        <dbReference type="SAM" id="Phobius"/>
    </source>
</evidence>
<evidence type="ECO:0000256" key="1">
    <source>
        <dbReference type="ARBA" id="ARBA00004196"/>
    </source>
</evidence>
<evidence type="ECO:0000256" key="10">
    <source>
        <dbReference type="RuleBase" id="RU361209"/>
    </source>
</evidence>
<dbReference type="PANTHER" id="PTHR31468">
    <property type="entry name" value="1,3-BETA-GLUCANOSYLTRANSFERASE GAS1"/>
    <property type="match status" value="1"/>
</dbReference>
<evidence type="ECO:0000256" key="7">
    <source>
        <dbReference type="ARBA" id="ARBA00023157"/>
    </source>
</evidence>
<comment type="subcellular location">
    <subcellularLocation>
        <location evidence="1">Cell envelope</location>
    </subcellularLocation>
    <subcellularLocation>
        <location evidence="10">Cell membrane</location>
        <topology evidence="10">Lipid-anchor</topology>
        <topology evidence="10">GPI-anchor</topology>
    </subcellularLocation>
    <subcellularLocation>
        <location evidence="2">Membrane</location>
        <topology evidence="2">Lipid-anchor</topology>
        <topology evidence="2">GPI-anchor</topology>
    </subcellularLocation>
</comment>
<keyword evidence="5" id="KW-0732">Signal</keyword>
<keyword evidence="10 13" id="KW-0808">Transferase</keyword>
<feature type="transmembrane region" description="Helical" evidence="11">
    <location>
        <begin position="21"/>
        <end position="44"/>
    </location>
</feature>
<sequence length="502" mass="54573">MSLLRHALFMGRPSSLPRPPALLGIAVRLVLLIGSLILAVAGGVDALNPIVIKGHKLFDGVTGEEFFVKGVAYQPRGTTKFVDPLANEAGCQRDVPLLKEMNVNTIRVYQVDNDANHDACMKLLSSAGIYLLLDLPTATRSINRLEPAYDHTLLGHYKKTADAFLQYDNMLGFIAGNEVTNEVKTTSASAFVKAALRDIKHYIRQRGAGGRTLPVGYASNDDPSIRMELLNYFNCGEPGERADFYGVNLYEWCGTKATFETSGYKDRHDEFLQYSIPIILTEFGCNLSMPRTFGEVEAIFGPQMTDVLSGGIAYEFSNEENNYGLVQIVNEKQVAKMQDFHNLKTAYAAVRPVGVKMKSLKESRPASQCPATTAGWHSSHRLPPTPSKEACRCMVDTLTCQANAGQLGVAPEEIDQAAGAALTTLCGQIDCRDIGTEAMSGKYGKYSGCSVVERLSWAYNAAYTSGKQSGATCNYGGTAQLSAPKQKEASCQDVLRSAQVHS</sequence>
<dbReference type="SUPFAM" id="SSF51445">
    <property type="entry name" value="(Trans)glycosidases"/>
    <property type="match status" value="1"/>
</dbReference>
<evidence type="ECO:0000259" key="12">
    <source>
        <dbReference type="SMART" id="SM00768"/>
    </source>
</evidence>
<evidence type="ECO:0000313" key="14">
    <source>
        <dbReference type="Proteomes" id="UP000278143"/>
    </source>
</evidence>
<dbReference type="PANTHER" id="PTHR31468:SF2">
    <property type="entry name" value="1,3-BETA-GLUCANOSYLTRANSFERASE GAS1"/>
    <property type="match status" value="1"/>
</dbReference>
<keyword evidence="11" id="KW-1133">Transmembrane helix</keyword>
<keyword evidence="6 10" id="KW-0472">Membrane</keyword>
<evidence type="ECO:0000256" key="3">
    <source>
        <dbReference type="ARBA" id="ARBA00007528"/>
    </source>
</evidence>
<accession>A0A4P9Z3P7</accession>
<organism evidence="13 14">
    <name type="scientific">Syncephalis pseudoplumigaleata</name>
    <dbReference type="NCBI Taxonomy" id="1712513"/>
    <lineage>
        <taxon>Eukaryota</taxon>
        <taxon>Fungi</taxon>
        <taxon>Fungi incertae sedis</taxon>
        <taxon>Zoopagomycota</taxon>
        <taxon>Zoopagomycotina</taxon>
        <taxon>Zoopagomycetes</taxon>
        <taxon>Zoopagales</taxon>
        <taxon>Piptocephalidaceae</taxon>
        <taxon>Syncephalis</taxon>
    </lineage>
</organism>
<dbReference type="EMBL" id="KZ989501">
    <property type="protein sequence ID" value="RKP26150.1"/>
    <property type="molecule type" value="Genomic_DNA"/>
</dbReference>